<name>A0A3E2GRK0_SCYLI</name>
<dbReference type="EMBL" id="NCSJ02000660">
    <property type="protein sequence ID" value="RFU23677.1"/>
    <property type="molecule type" value="Genomic_DNA"/>
</dbReference>
<gene>
    <name evidence="7" type="ORF">B7463_g12662</name>
</gene>
<evidence type="ECO:0000256" key="6">
    <source>
        <dbReference type="SAM" id="MobiDB-lite"/>
    </source>
</evidence>
<evidence type="ECO:0000256" key="5">
    <source>
        <dbReference type="ARBA" id="ARBA00023242"/>
    </source>
</evidence>
<evidence type="ECO:0000256" key="3">
    <source>
        <dbReference type="ARBA" id="ARBA00022737"/>
    </source>
</evidence>
<feature type="region of interest" description="Disordered" evidence="6">
    <location>
        <begin position="112"/>
        <end position="151"/>
    </location>
</feature>
<organism evidence="7 8">
    <name type="scientific">Scytalidium lignicola</name>
    <name type="common">Hyphomycete</name>
    <dbReference type="NCBI Taxonomy" id="5539"/>
    <lineage>
        <taxon>Eukaryota</taxon>
        <taxon>Fungi</taxon>
        <taxon>Dikarya</taxon>
        <taxon>Ascomycota</taxon>
        <taxon>Pezizomycotina</taxon>
        <taxon>Leotiomycetes</taxon>
        <taxon>Leotiomycetes incertae sedis</taxon>
        <taxon>Scytalidium</taxon>
    </lineage>
</organism>
<sequence>MGVYDAKYPSHDQEWDPIKVLGILNHDDGYSSMICIGYAPTKKRRCQNHTTPCNRPFIMRTLDELSKLPLDSPLVKSKLEAIASPMLCIRDHQDQKAVVLEEWYSAIRNLNSKSKKSSKSHPSPQNNFSEKNNRTDGTQYKQGGNKNTSDEYQRLYNLYQKILAERKRWEEEQQRRREQQQKEKEQKAREEAERKAKQEKEHKEKEEKERKEREEQERKEKAKRQPSEKNWEESWAEYQSRWATFKDKTSTTSTSNIRDSIPWPVKSGHYKDVTRPEVLRFYQNSPELTGKPKEVVVKFLLKECLNWHPDKGCALFKGEPLSEADRNILTMIAAVLNHLTARFFEEHPEARDVIATAVRDGAHPRPLVTPVPTPYNTNTTIEEAAILLPSQDITYEDPGPRWQVADFSISQHVAQDAVDYCNQTDYHKDHSGEIYDQSILAAPQELGGDVCVSSSALIQDTNNVESQQAGGSYQHLSNLSDRDTLLSSRLFEPSTTSPE</sequence>
<keyword evidence="5" id="KW-0539">Nucleus</keyword>
<feature type="non-terminal residue" evidence="7">
    <location>
        <position position="1"/>
    </location>
</feature>
<feature type="compositionally biased region" description="Polar residues" evidence="6">
    <location>
        <begin position="121"/>
        <end position="147"/>
    </location>
</feature>
<dbReference type="GO" id="GO:0005634">
    <property type="term" value="C:nucleus"/>
    <property type="evidence" value="ECO:0007669"/>
    <property type="project" value="UniProtKB-SubCell"/>
</dbReference>
<evidence type="ECO:0000313" key="7">
    <source>
        <dbReference type="EMBL" id="RFU23677.1"/>
    </source>
</evidence>
<keyword evidence="3" id="KW-0677">Repeat</keyword>
<evidence type="ECO:0000256" key="4">
    <source>
        <dbReference type="ARBA" id="ARBA00023043"/>
    </source>
</evidence>
<keyword evidence="8" id="KW-1185">Reference proteome</keyword>
<protein>
    <submittedName>
        <fullName evidence="7">Uncharacterized protein</fullName>
    </submittedName>
</protein>
<evidence type="ECO:0000256" key="2">
    <source>
        <dbReference type="ARBA" id="ARBA00022553"/>
    </source>
</evidence>
<feature type="non-terminal residue" evidence="7">
    <location>
        <position position="499"/>
    </location>
</feature>
<dbReference type="OrthoDB" id="8062037at2759"/>
<dbReference type="AlphaFoldDB" id="A0A3E2GRK0"/>
<keyword evidence="2" id="KW-0597">Phosphoprotein</keyword>
<proteinExistence type="predicted"/>
<accession>A0A3E2GRK0</accession>
<reference evidence="7 8" key="1">
    <citation type="submission" date="2018-05" db="EMBL/GenBank/DDBJ databases">
        <title>Draft genome sequence of Scytalidium lignicola DSM 105466, a ubiquitous saprotrophic fungus.</title>
        <authorList>
            <person name="Buettner E."/>
            <person name="Gebauer A.M."/>
            <person name="Hofrichter M."/>
            <person name="Liers C."/>
            <person name="Kellner H."/>
        </authorList>
    </citation>
    <scope>NUCLEOTIDE SEQUENCE [LARGE SCALE GENOMIC DNA]</scope>
    <source>
        <strain evidence="7 8">DSM 105466</strain>
    </source>
</reference>
<keyword evidence="4" id="KW-0040">ANK repeat</keyword>
<dbReference type="PANTHER" id="PTHR15263">
    <property type="entry name" value="I-KAPPA-B-LIKE PROTEIN IKBL"/>
    <property type="match status" value="1"/>
</dbReference>
<dbReference type="GO" id="GO:0043124">
    <property type="term" value="P:negative regulation of canonical NF-kappaB signal transduction"/>
    <property type="evidence" value="ECO:0007669"/>
    <property type="project" value="InterPro"/>
</dbReference>
<comment type="subcellular location">
    <subcellularLocation>
        <location evidence="1">Nucleus</location>
    </subcellularLocation>
</comment>
<dbReference type="Proteomes" id="UP000258309">
    <property type="component" value="Unassembled WGS sequence"/>
</dbReference>
<evidence type="ECO:0000256" key="1">
    <source>
        <dbReference type="ARBA" id="ARBA00004123"/>
    </source>
</evidence>
<comment type="caution">
    <text evidence="7">The sequence shown here is derived from an EMBL/GenBank/DDBJ whole genome shotgun (WGS) entry which is preliminary data.</text>
</comment>
<dbReference type="STRING" id="5539.A0A3E2GRK0"/>
<evidence type="ECO:0000313" key="8">
    <source>
        <dbReference type="Proteomes" id="UP000258309"/>
    </source>
</evidence>
<dbReference type="OMA" id="REMEPEM"/>
<dbReference type="PANTHER" id="PTHR15263:SF1">
    <property type="entry name" value="NF-KAPPA-B INHIBITOR-LIKE PROTEIN 1"/>
    <property type="match status" value="1"/>
</dbReference>
<dbReference type="InterPro" id="IPR038753">
    <property type="entry name" value="NFKBIL1"/>
</dbReference>
<feature type="region of interest" description="Disordered" evidence="6">
    <location>
        <begin position="177"/>
        <end position="230"/>
    </location>
</feature>